<sequence>MLMKVIAVNIATPKTILWGGKEVQTGIYKTPVSYPIMLEKEDVAGDTVTDRKHHGGTDKACYAFAANHYPYWKKRYPELDWNWGMFGENLTIEGLDESVLHIGDTLQIGNATVQVTQPRQPCYKLGVKFGNQGVLKDFITHAYPGIYLRVLQPGTVKTGDPVEILHHDPERFSIREVFSLLYNPIPDHIPQIIAHPLLAESCRKDLNRILSRLT</sequence>
<dbReference type="InterPro" id="IPR052353">
    <property type="entry name" value="Benzoxazolinone_Detox_Enz"/>
</dbReference>
<dbReference type="STRING" id="1150368.SAMN02927921_00272"/>
<protein>
    <submittedName>
        <fullName evidence="2">MOSC domain-containing protein YiiM</fullName>
    </submittedName>
</protein>
<evidence type="ECO:0000313" key="3">
    <source>
        <dbReference type="Proteomes" id="UP000182248"/>
    </source>
</evidence>
<dbReference type="GO" id="GO:0030151">
    <property type="term" value="F:molybdenum ion binding"/>
    <property type="evidence" value="ECO:0007669"/>
    <property type="project" value="InterPro"/>
</dbReference>
<evidence type="ECO:0000259" key="1">
    <source>
        <dbReference type="PROSITE" id="PS51340"/>
    </source>
</evidence>
<dbReference type="OrthoDB" id="9786134at2"/>
<proteinExistence type="predicted"/>
<dbReference type="InterPro" id="IPR005302">
    <property type="entry name" value="MoCF_Sase_C"/>
</dbReference>
<dbReference type="GO" id="GO:0030170">
    <property type="term" value="F:pyridoxal phosphate binding"/>
    <property type="evidence" value="ECO:0007669"/>
    <property type="project" value="InterPro"/>
</dbReference>
<dbReference type="Proteomes" id="UP000182248">
    <property type="component" value="Unassembled WGS sequence"/>
</dbReference>
<dbReference type="InterPro" id="IPR011037">
    <property type="entry name" value="Pyrv_Knase-like_insert_dom_sf"/>
</dbReference>
<feature type="domain" description="MOSC" evidence="1">
    <location>
        <begin position="30"/>
        <end position="165"/>
    </location>
</feature>
<organism evidence="2 3">
    <name type="scientific">Sinomicrobium oceani</name>
    <dbReference type="NCBI Taxonomy" id="1150368"/>
    <lineage>
        <taxon>Bacteria</taxon>
        <taxon>Pseudomonadati</taxon>
        <taxon>Bacteroidota</taxon>
        <taxon>Flavobacteriia</taxon>
        <taxon>Flavobacteriales</taxon>
        <taxon>Flavobacteriaceae</taxon>
        <taxon>Sinomicrobium</taxon>
    </lineage>
</organism>
<keyword evidence="3" id="KW-1185">Reference proteome</keyword>
<dbReference type="PANTHER" id="PTHR30212:SF2">
    <property type="entry name" value="PROTEIN YIIM"/>
    <property type="match status" value="1"/>
</dbReference>
<gene>
    <name evidence="2" type="ORF">SAMN02927921_00272</name>
</gene>
<name>A0A1K1LV93_9FLAO</name>
<dbReference type="Gene3D" id="2.40.33.20">
    <property type="entry name" value="PK beta-barrel domain-like"/>
    <property type="match status" value="1"/>
</dbReference>
<reference evidence="2 3" key="1">
    <citation type="submission" date="2016-11" db="EMBL/GenBank/DDBJ databases">
        <authorList>
            <person name="Jaros S."/>
            <person name="Januszkiewicz K."/>
            <person name="Wedrychowicz H."/>
        </authorList>
    </citation>
    <scope>NUCLEOTIDE SEQUENCE [LARGE SCALE GENOMIC DNA]</scope>
    <source>
        <strain evidence="2 3">CGMCC 1.12145</strain>
    </source>
</reference>
<evidence type="ECO:0000313" key="2">
    <source>
        <dbReference type="EMBL" id="SFW14796.1"/>
    </source>
</evidence>
<dbReference type="PANTHER" id="PTHR30212">
    <property type="entry name" value="PROTEIN YIIM"/>
    <property type="match status" value="1"/>
</dbReference>
<dbReference type="Pfam" id="PF03473">
    <property type="entry name" value="MOSC"/>
    <property type="match status" value="1"/>
</dbReference>
<dbReference type="AlphaFoldDB" id="A0A1K1LV93"/>
<accession>A0A1K1LV93</accession>
<dbReference type="EMBL" id="FPJE01000001">
    <property type="protein sequence ID" value="SFW14796.1"/>
    <property type="molecule type" value="Genomic_DNA"/>
</dbReference>
<dbReference type="GO" id="GO:0003824">
    <property type="term" value="F:catalytic activity"/>
    <property type="evidence" value="ECO:0007669"/>
    <property type="project" value="InterPro"/>
</dbReference>
<dbReference type="SUPFAM" id="SSF50800">
    <property type="entry name" value="PK beta-barrel domain-like"/>
    <property type="match status" value="1"/>
</dbReference>
<dbReference type="PROSITE" id="PS51340">
    <property type="entry name" value="MOSC"/>
    <property type="match status" value="1"/>
</dbReference>